<accession>A0A934RXA5</accession>
<dbReference type="Proteomes" id="UP000617628">
    <property type="component" value="Unassembled WGS sequence"/>
</dbReference>
<sequence length="352" mass="38531">MSTLYVGSYSPPQNDGIHVFHFDGKDASLHPLQSVSTLGNPSFLCLSPNKKFLYAVNELSEKTGGGQLSAYAIEETTGKLRFLNSRPSHGNHPCHVSLSQNGRYLFAANYGSPTTCIYPIATDGSIGENALVQSYTGSGPNKDRQSSPHPHCILQYPNSNFVYVSDLGSDSIHRIDLSSAQSTQQPPEIAYQAVPGAGPRHLCFHPTRPFLYLTTELSNTVCTLKVDQSNGHLREIARDHLLPQDTPGPNNSADIKCHPNGKHLYVSVRGHDSIVQFKINRSSGRLSHAATTRTLGRIPRNFTIHPQGKFLVVGNQRSNDIRAFEIDPQTGHLQATGISTEVRNPSCHVFRA</sequence>
<comment type="similarity">
    <text evidence="1">Belongs to the cycloisomerase 2 family.</text>
</comment>
<reference evidence="3" key="1">
    <citation type="submission" date="2021-01" db="EMBL/GenBank/DDBJ databases">
        <title>Modified the classification status of verrucomicrobia.</title>
        <authorList>
            <person name="Feng X."/>
        </authorList>
    </citation>
    <scope>NUCLEOTIDE SEQUENCE</scope>
    <source>
        <strain evidence="3">KCTC 13126</strain>
    </source>
</reference>
<evidence type="ECO:0000256" key="1">
    <source>
        <dbReference type="ARBA" id="ARBA00005564"/>
    </source>
</evidence>
<dbReference type="InterPro" id="IPR011048">
    <property type="entry name" value="Haem_d1_sf"/>
</dbReference>
<protein>
    <submittedName>
        <fullName evidence="3">Lactonase family protein</fullName>
    </submittedName>
</protein>
<evidence type="ECO:0000313" key="4">
    <source>
        <dbReference type="Proteomes" id="UP000617628"/>
    </source>
</evidence>
<organism evidence="3 4">
    <name type="scientific">Pelagicoccus mobilis</name>
    <dbReference type="NCBI Taxonomy" id="415221"/>
    <lineage>
        <taxon>Bacteria</taxon>
        <taxon>Pseudomonadati</taxon>
        <taxon>Verrucomicrobiota</taxon>
        <taxon>Opitutia</taxon>
        <taxon>Puniceicoccales</taxon>
        <taxon>Pelagicoccaceae</taxon>
        <taxon>Pelagicoccus</taxon>
    </lineage>
</organism>
<dbReference type="Gene3D" id="2.130.10.10">
    <property type="entry name" value="YVTN repeat-like/Quinoprotein amine dehydrogenase"/>
    <property type="match status" value="1"/>
</dbReference>
<dbReference type="InterPro" id="IPR050282">
    <property type="entry name" value="Cycloisomerase_2"/>
</dbReference>
<keyword evidence="2" id="KW-0119">Carbohydrate metabolism</keyword>
<dbReference type="Pfam" id="PF10282">
    <property type="entry name" value="Lactonase"/>
    <property type="match status" value="1"/>
</dbReference>
<dbReference type="GO" id="GO:0017057">
    <property type="term" value="F:6-phosphogluconolactonase activity"/>
    <property type="evidence" value="ECO:0007669"/>
    <property type="project" value="TreeGrafter"/>
</dbReference>
<proteinExistence type="inferred from homology"/>
<dbReference type="PANTHER" id="PTHR30344:SF1">
    <property type="entry name" value="6-PHOSPHOGLUCONOLACTONASE"/>
    <property type="match status" value="1"/>
</dbReference>
<evidence type="ECO:0000313" key="3">
    <source>
        <dbReference type="EMBL" id="MBK1876496.1"/>
    </source>
</evidence>
<comment type="caution">
    <text evidence="3">The sequence shown here is derived from an EMBL/GenBank/DDBJ whole genome shotgun (WGS) entry which is preliminary data.</text>
</comment>
<dbReference type="GO" id="GO:0006006">
    <property type="term" value="P:glucose metabolic process"/>
    <property type="evidence" value="ECO:0007669"/>
    <property type="project" value="UniProtKB-KW"/>
</dbReference>
<dbReference type="InterPro" id="IPR019405">
    <property type="entry name" value="Lactonase_7-beta_prop"/>
</dbReference>
<dbReference type="InterPro" id="IPR015943">
    <property type="entry name" value="WD40/YVTN_repeat-like_dom_sf"/>
</dbReference>
<evidence type="ECO:0000256" key="2">
    <source>
        <dbReference type="ARBA" id="ARBA00022526"/>
    </source>
</evidence>
<dbReference type="AlphaFoldDB" id="A0A934RXA5"/>
<dbReference type="PANTHER" id="PTHR30344">
    <property type="entry name" value="6-PHOSPHOGLUCONOLACTONASE-RELATED"/>
    <property type="match status" value="1"/>
</dbReference>
<dbReference type="SUPFAM" id="SSF51004">
    <property type="entry name" value="C-terminal (heme d1) domain of cytochrome cd1-nitrite reductase"/>
    <property type="match status" value="1"/>
</dbReference>
<dbReference type="RefSeq" id="WP_200354713.1">
    <property type="nucleotide sequence ID" value="NZ_JAENIL010000009.1"/>
</dbReference>
<name>A0A934RXA5_9BACT</name>
<keyword evidence="4" id="KW-1185">Reference proteome</keyword>
<keyword evidence="2" id="KW-0313">Glucose metabolism</keyword>
<dbReference type="EMBL" id="JAENIL010000009">
    <property type="protein sequence ID" value="MBK1876496.1"/>
    <property type="molecule type" value="Genomic_DNA"/>
</dbReference>
<gene>
    <name evidence="3" type="ORF">JIN87_06415</name>
</gene>